<dbReference type="InterPro" id="IPR017853">
    <property type="entry name" value="GH"/>
</dbReference>
<dbReference type="Pfam" id="PF21317">
    <property type="entry name" value="BetaGal_ABD_1"/>
    <property type="match status" value="1"/>
</dbReference>
<dbReference type="GO" id="GO:0004565">
    <property type="term" value="F:beta-galactosidase activity"/>
    <property type="evidence" value="ECO:0007669"/>
    <property type="project" value="UniProtKB-EC"/>
</dbReference>
<comment type="caution">
    <text evidence="10">The sequence shown here is derived from an EMBL/GenBank/DDBJ whole genome shotgun (WGS) entry which is preliminary data.</text>
</comment>
<dbReference type="Proteomes" id="UP001163046">
    <property type="component" value="Unassembled WGS sequence"/>
</dbReference>
<evidence type="ECO:0000256" key="3">
    <source>
        <dbReference type="ARBA" id="ARBA00023295"/>
    </source>
</evidence>
<keyword evidence="2 5" id="KW-0378">Hydrolase</keyword>
<dbReference type="PROSITE" id="PS01182">
    <property type="entry name" value="GLYCOSYL_HYDROL_F35"/>
    <property type="match status" value="1"/>
</dbReference>
<dbReference type="EC" id="3.2.1.23" evidence="5"/>
<dbReference type="PRINTS" id="PR00742">
    <property type="entry name" value="GLHYDRLASE35"/>
</dbReference>
<feature type="domain" description="Beta-galactosidase 1-like first all-beta" evidence="8">
    <location>
        <begin position="487"/>
        <end position="582"/>
    </location>
</feature>
<sequence>MDCHSFMEHSFEIPGSFSRKWIKELRKAATEKITAEQQARKPPPLDPLSTSGRFIVTQRLGQAPLFPALAPLLEIGNNYSGNLSNLVPEHVASDVKIPGEEIEEKPGEKTAPGGPSLTFGEKEFLLKGKPFRILSGAIHYFRVVPEYWKDRLLKLKALGLNTVETYIAWNLHEEVKGQFKFDGNLDVRAFIKLAQELGLYVIVRPGPYICSEWDFGGLPSWLLNDLHMEPRSMYPPFVQAGDQFFKKILPLFVPLQFSNGGPIIAFQIENEYGSYPHADVTYIQHLKTVMINEGITELLFTSDNYLGLEKEFLSLPDVLKTINLGSFQPDAKLQLNELKGIQPDKPVMVTEYWLGWYDQWGRQHQVKDVKPLANIMEEILKFGASFNLYMFHGGTNFGFMNGANGMLVPVTTSYDYDAPLSEAGDTTPKYHAIRDVIKLHAPQHSIPKILPQVPENSPKQDYGKVEIQQYMSLTQLLQYHTELLHVPKEIVMEKVVDRAQVLLDSVLIHTYDASVEYKSRVDIAVSQSLKLPESRKHKLEILVENMGRTNIDWQIKKLHKGISGKVNVDGRIPNKWRIFPLEFKPNVLSRIKEGKWNAMPTKQQEGPIMYKGTFKVNEQPKDTFLHMKDWTKGVCFINGHNLGRYWIKALRRHCIFQHHGYGKEKMK</sequence>
<evidence type="ECO:0000313" key="10">
    <source>
        <dbReference type="EMBL" id="KAJ7382030.1"/>
    </source>
</evidence>
<feature type="active site" description="Nucleophile" evidence="4">
    <location>
        <position position="351"/>
    </location>
</feature>
<feature type="domain" description="Beta-galactosidase galactose-binding" evidence="9">
    <location>
        <begin position="607"/>
        <end position="647"/>
    </location>
</feature>
<dbReference type="OrthoDB" id="1657402at2759"/>
<dbReference type="Pfam" id="PF21467">
    <property type="entry name" value="BetaGal_gal-bd"/>
    <property type="match status" value="1"/>
</dbReference>
<dbReference type="GO" id="GO:0005975">
    <property type="term" value="P:carbohydrate metabolic process"/>
    <property type="evidence" value="ECO:0007669"/>
    <property type="project" value="InterPro"/>
</dbReference>
<dbReference type="InterPro" id="IPR048913">
    <property type="entry name" value="BetaGal_gal-bd"/>
</dbReference>
<keyword evidence="3 5" id="KW-0326">Glycosidase</keyword>
<evidence type="ECO:0000259" key="7">
    <source>
        <dbReference type="Pfam" id="PF01301"/>
    </source>
</evidence>
<evidence type="ECO:0000256" key="1">
    <source>
        <dbReference type="ARBA" id="ARBA00009809"/>
    </source>
</evidence>
<evidence type="ECO:0000259" key="8">
    <source>
        <dbReference type="Pfam" id="PF21317"/>
    </source>
</evidence>
<protein>
    <recommendedName>
        <fullName evidence="5">Beta-galactosidase</fullName>
        <ecNumber evidence="5">3.2.1.23</ecNumber>
    </recommendedName>
</protein>
<dbReference type="InterPro" id="IPR019801">
    <property type="entry name" value="Glyco_hydro_35_CS"/>
</dbReference>
<dbReference type="AlphaFoldDB" id="A0A9W9ZIL9"/>
<dbReference type="InterPro" id="IPR008979">
    <property type="entry name" value="Galactose-bd-like_sf"/>
</dbReference>
<reference evidence="10" key="1">
    <citation type="submission" date="2023-01" db="EMBL/GenBank/DDBJ databases">
        <title>Genome assembly of the deep-sea coral Lophelia pertusa.</title>
        <authorList>
            <person name="Herrera S."/>
            <person name="Cordes E."/>
        </authorList>
    </citation>
    <scope>NUCLEOTIDE SEQUENCE</scope>
    <source>
        <strain evidence="10">USNM1676648</strain>
        <tissue evidence="10">Polyp</tissue>
    </source>
</reference>
<evidence type="ECO:0000313" key="11">
    <source>
        <dbReference type="Proteomes" id="UP001163046"/>
    </source>
</evidence>
<comment type="catalytic activity">
    <reaction evidence="5">
        <text>Hydrolysis of terminal non-reducing beta-D-galactose residues in beta-D-galactosides.</text>
        <dbReference type="EC" id="3.2.1.23"/>
    </reaction>
</comment>
<evidence type="ECO:0000256" key="6">
    <source>
        <dbReference type="RuleBase" id="RU003679"/>
    </source>
</evidence>
<dbReference type="InterPro" id="IPR001944">
    <property type="entry name" value="Glycoside_Hdrlase_35"/>
</dbReference>
<dbReference type="InterPro" id="IPR031330">
    <property type="entry name" value="Gly_Hdrlase_35_cat"/>
</dbReference>
<evidence type="ECO:0000259" key="9">
    <source>
        <dbReference type="Pfam" id="PF21467"/>
    </source>
</evidence>
<evidence type="ECO:0000256" key="5">
    <source>
        <dbReference type="RuleBase" id="RU000675"/>
    </source>
</evidence>
<feature type="active site" description="Proton donor" evidence="4">
    <location>
        <position position="271"/>
    </location>
</feature>
<evidence type="ECO:0000256" key="4">
    <source>
        <dbReference type="PIRSR" id="PIRSR006336-1"/>
    </source>
</evidence>
<proteinExistence type="inferred from homology"/>
<feature type="domain" description="Glycoside hydrolase 35 catalytic" evidence="7">
    <location>
        <begin position="123"/>
        <end position="438"/>
    </location>
</feature>
<accession>A0A9W9ZIL9</accession>
<organism evidence="10 11">
    <name type="scientific">Desmophyllum pertusum</name>
    <dbReference type="NCBI Taxonomy" id="174260"/>
    <lineage>
        <taxon>Eukaryota</taxon>
        <taxon>Metazoa</taxon>
        <taxon>Cnidaria</taxon>
        <taxon>Anthozoa</taxon>
        <taxon>Hexacorallia</taxon>
        <taxon>Scleractinia</taxon>
        <taxon>Caryophylliina</taxon>
        <taxon>Caryophylliidae</taxon>
        <taxon>Desmophyllum</taxon>
    </lineage>
</organism>
<evidence type="ECO:0000256" key="2">
    <source>
        <dbReference type="ARBA" id="ARBA00022801"/>
    </source>
</evidence>
<dbReference type="SUPFAM" id="SSF49785">
    <property type="entry name" value="Galactose-binding domain-like"/>
    <property type="match status" value="1"/>
</dbReference>
<comment type="similarity">
    <text evidence="1 6">Belongs to the glycosyl hydrolase 35 family.</text>
</comment>
<dbReference type="Gene3D" id="2.60.120.260">
    <property type="entry name" value="Galactose-binding domain-like"/>
    <property type="match status" value="2"/>
</dbReference>
<dbReference type="PIRSF" id="PIRSF006336">
    <property type="entry name" value="B-gal"/>
    <property type="match status" value="1"/>
</dbReference>
<dbReference type="PANTHER" id="PTHR23421">
    <property type="entry name" value="BETA-GALACTOSIDASE RELATED"/>
    <property type="match status" value="1"/>
</dbReference>
<dbReference type="FunFam" id="3.20.20.80:FF:000115">
    <property type="entry name" value="Beta-galactosidase"/>
    <property type="match status" value="1"/>
</dbReference>
<dbReference type="Pfam" id="PF01301">
    <property type="entry name" value="Glyco_hydro_35"/>
    <property type="match status" value="1"/>
</dbReference>
<name>A0A9W9ZIL9_9CNID</name>
<dbReference type="EMBL" id="MU825946">
    <property type="protein sequence ID" value="KAJ7382030.1"/>
    <property type="molecule type" value="Genomic_DNA"/>
</dbReference>
<dbReference type="SUPFAM" id="SSF51445">
    <property type="entry name" value="(Trans)glycosidases"/>
    <property type="match status" value="1"/>
</dbReference>
<dbReference type="Gene3D" id="3.20.20.80">
    <property type="entry name" value="Glycosidases"/>
    <property type="match status" value="1"/>
</dbReference>
<dbReference type="InterPro" id="IPR026283">
    <property type="entry name" value="B-gal_1-like"/>
</dbReference>
<dbReference type="InterPro" id="IPR048912">
    <property type="entry name" value="BetaGal1-like_ABD1"/>
</dbReference>
<gene>
    <name evidence="10" type="primary">GLB1L2_1</name>
    <name evidence="10" type="ORF">OS493_037619</name>
</gene>
<keyword evidence="11" id="KW-1185">Reference proteome</keyword>